<comment type="subcellular location">
    <subcellularLocation>
        <location evidence="1">Nucleus</location>
    </subcellularLocation>
</comment>
<comment type="caution">
    <text evidence="8">The sequence shown here is derived from an EMBL/GenBank/DDBJ whole genome shotgun (WGS) entry which is preliminary data.</text>
</comment>
<dbReference type="GO" id="GO:0005634">
    <property type="term" value="C:nucleus"/>
    <property type="evidence" value="ECO:0007669"/>
    <property type="project" value="UniProtKB-SubCell"/>
</dbReference>
<name>A0A8H6MJP2_9PEZI</name>
<dbReference type="Pfam" id="PF05699">
    <property type="entry name" value="Dimer_Tnp_hAT"/>
    <property type="match status" value="1"/>
</dbReference>
<evidence type="ECO:0000256" key="1">
    <source>
        <dbReference type="ARBA" id="ARBA00004123"/>
    </source>
</evidence>
<evidence type="ECO:0000256" key="2">
    <source>
        <dbReference type="ARBA" id="ARBA00022723"/>
    </source>
</evidence>
<keyword evidence="2" id="KW-0479">Metal-binding</keyword>
<keyword evidence="3" id="KW-0863">Zinc-finger</keyword>
<keyword evidence="9" id="KW-1185">Reference proteome</keyword>
<feature type="domain" description="HAT C-terminal dimerisation" evidence="7">
    <location>
        <begin position="651"/>
        <end position="728"/>
    </location>
</feature>
<dbReference type="SUPFAM" id="SSF53098">
    <property type="entry name" value="Ribonuclease H-like"/>
    <property type="match status" value="1"/>
</dbReference>
<keyword evidence="4" id="KW-0862">Zinc</keyword>
<dbReference type="EMBL" id="WIGM01001742">
    <property type="protein sequence ID" value="KAF6790035.1"/>
    <property type="molecule type" value="Genomic_DNA"/>
</dbReference>
<dbReference type="AlphaFoldDB" id="A0A8H6MJP2"/>
<evidence type="ECO:0000256" key="3">
    <source>
        <dbReference type="ARBA" id="ARBA00022771"/>
    </source>
</evidence>
<evidence type="ECO:0000256" key="6">
    <source>
        <dbReference type="SAM" id="MobiDB-lite"/>
    </source>
</evidence>
<reference evidence="8" key="1">
    <citation type="journal article" date="2020" name="Phytopathology">
        <title>Genome Sequence Resources of Colletotrichum truncatum, C. plurivorum, C. musicola, and C. sojae: Four Species Pathogenic to Soybean (Glycine max).</title>
        <authorList>
            <person name="Rogerio F."/>
            <person name="Boufleur T.R."/>
            <person name="Ciampi-Guillardi M."/>
            <person name="Sukno S.A."/>
            <person name="Thon M.R."/>
            <person name="Massola Junior N.S."/>
            <person name="Baroncelli R."/>
        </authorList>
    </citation>
    <scope>NUCLEOTIDE SEQUENCE</scope>
    <source>
        <strain evidence="8">LFN0074</strain>
    </source>
</reference>
<proteinExistence type="predicted"/>
<dbReference type="GO" id="GO:0008270">
    <property type="term" value="F:zinc ion binding"/>
    <property type="evidence" value="ECO:0007669"/>
    <property type="project" value="UniProtKB-KW"/>
</dbReference>
<sequence length="752" mass="85773">MARALFHRRRGYSRLSRTANRLWACRHCDERHTLDTIYSVEATSSASSHLERKHRITPSPATTESSESDVFRPAKRARYASVVEVSEIRELLVGHIVNADRPFSVFTERYLAEIFRRFEPSLASQIPWNRTSQRRQLQAIFASKKVLVKESMTAAISRIHLAFDLWTSGNNFAIMAVSGHFLNRKGIQQQRLLALARHQGDHSGDNLAATLVRVAEDWGITDRIGTLVSDNATNNDTCTTSFFSSINPCFTLQDTVDRRMRCYGHILNLVGRAFLRGEDDDVFEEESQRDSAAPGAQALASDLGGWRAHGPVGKLRNIVKFIRSSPQRSEAFQQLAKEADSEDNWLLHQESKAELRLTLSNDTRWNSTYLMIERALQKKSHLQSFLLQRQVSGDGQIPLEAHLTGDDWLVLVELKAVLEPLYRQTMLCQGWGEKGSQGYLWEVLSGLEYLLDKMEAWRIFFDTPSDEDIEQSQRYLLQQSQRTHRPRRGRAARARSPELNTQALPSHVQQEYSQGQVPTAVRLAALPSSARDHIRISVTTAWQKLNQYYTKLGASPLFAAAIILHPGRGVRWLEARWDSGDQLEWLRDAKEGLESFWIAWYRDTTPGSQPRPSSNEGRPPAKRSYSEYDDWMAMDLQRLQARSSEATEIERYLRLELPIPDVDPIEWWLEHKQQFPSLSRLALDLFSIPAMAADCERAFSLAKLTLTSQRLSMDPETLEMAQCLKNWIRRDAIMVGGIFFSPAAGLSEETML</sequence>
<gene>
    <name evidence="8" type="ORF">CMUS01_16292</name>
</gene>
<dbReference type="InterPro" id="IPR052035">
    <property type="entry name" value="ZnF_BED_domain_contain"/>
</dbReference>
<dbReference type="InterPro" id="IPR012337">
    <property type="entry name" value="RNaseH-like_sf"/>
</dbReference>
<feature type="region of interest" description="Disordered" evidence="6">
    <location>
        <begin position="49"/>
        <end position="69"/>
    </location>
</feature>
<dbReference type="PANTHER" id="PTHR46481">
    <property type="entry name" value="ZINC FINGER BED DOMAIN-CONTAINING PROTEIN 4"/>
    <property type="match status" value="1"/>
</dbReference>
<organism evidence="8 9">
    <name type="scientific">Colletotrichum musicola</name>
    <dbReference type="NCBI Taxonomy" id="2175873"/>
    <lineage>
        <taxon>Eukaryota</taxon>
        <taxon>Fungi</taxon>
        <taxon>Dikarya</taxon>
        <taxon>Ascomycota</taxon>
        <taxon>Pezizomycotina</taxon>
        <taxon>Sordariomycetes</taxon>
        <taxon>Hypocreomycetidae</taxon>
        <taxon>Glomerellales</taxon>
        <taxon>Glomerellaceae</taxon>
        <taxon>Colletotrichum</taxon>
        <taxon>Colletotrichum orchidearum species complex</taxon>
    </lineage>
</organism>
<dbReference type="PANTHER" id="PTHR46481:SF10">
    <property type="entry name" value="ZINC FINGER BED DOMAIN-CONTAINING PROTEIN 39"/>
    <property type="match status" value="1"/>
</dbReference>
<evidence type="ECO:0000256" key="5">
    <source>
        <dbReference type="ARBA" id="ARBA00023242"/>
    </source>
</evidence>
<evidence type="ECO:0000256" key="4">
    <source>
        <dbReference type="ARBA" id="ARBA00022833"/>
    </source>
</evidence>
<keyword evidence="5" id="KW-0539">Nucleus</keyword>
<dbReference type="OrthoDB" id="4979667at2759"/>
<evidence type="ECO:0000313" key="9">
    <source>
        <dbReference type="Proteomes" id="UP000639643"/>
    </source>
</evidence>
<evidence type="ECO:0000313" key="8">
    <source>
        <dbReference type="EMBL" id="KAF6790035.1"/>
    </source>
</evidence>
<dbReference type="InterPro" id="IPR008906">
    <property type="entry name" value="HATC_C_dom"/>
</dbReference>
<protein>
    <submittedName>
        <fullName evidence="8">Transposase-like protein</fullName>
    </submittedName>
</protein>
<accession>A0A8H6MJP2</accession>
<evidence type="ECO:0000259" key="7">
    <source>
        <dbReference type="Pfam" id="PF05699"/>
    </source>
</evidence>
<dbReference type="GO" id="GO:0046983">
    <property type="term" value="F:protein dimerization activity"/>
    <property type="evidence" value="ECO:0007669"/>
    <property type="project" value="InterPro"/>
</dbReference>
<dbReference type="Proteomes" id="UP000639643">
    <property type="component" value="Unassembled WGS sequence"/>
</dbReference>